<protein>
    <submittedName>
        <fullName evidence="11">Trichodiene oxygenase</fullName>
    </submittedName>
</protein>
<keyword evidence="4 8" id="KW-0479">Metal-binding</keyword>
<evidence type="ECO:0000256" key="2">
    <source>
        <dbReference type="ARBA" id="ARBA00010617"/>
    </source>
</evidence>
<evidence type="ECO:0000256" key="4">
    <source>
        <dbReference type="ARBA" id="ARBA00022723"/>
    </source>
</evidence>
<comment type="similarity">
    <text evidence="2 9">Belongs to the cytochrome P450 family.</text>
</comment>
<evidence type="ECO:0000256" key="7">
    <source>
        <dbReference type="ARBA" id="ARBA00023033"/>
    </source>
</evidence>
<dbReference type="GO" id="GO:0016705">
    <property type="term" value="F:oxidoreductase activity, acting on paired donors, with incorporation or reduction of molecular oxygen"/>
    <property type="evidence" value="ECO:0007669"/>
    <property type="project" value="InterPro"/>
</dbReference>
<dbReference type="Proteomes" id="UP000078559">
    <property type="component" value="Chromosome 9"/>
</dbReference>
<keyword evidence="7 9" id="KW-0503">Monooxygenase</keyword>
<dbReference type="GO" id="GO:0005506">
    <property type="term" value="F:iron ion binding"/>
    <property type="evidence" value="ECO:0007669"/>
    <property type="project" value="InterPro"/>
</dbReference>
<accession>A0A194W9Y7</accession>
<dbReference type="GO" id="GO:0004497">
    <property type="term" value="F:monooxygenase activity"/>
    <property type="evidence" value="ECO:0007669"/>
    <property type="project" value="UniProtKB-KW"/>
</dbReference>
<keyword evidence="12" id="KW-1185">Reference proteome</keyword>
<reference evidence="11" key="1">
    <citation type="submission" date="2014-12" db="EMBL/GenBank/DDBJ databases">
        <title>Genome Sequence of Valsa Canker Pathogens Uncovers a Specific Adaption of Colonization on Woody Bark.</title>
        <authorList>
            <person name="Yin Z."/>
            <person name="Liu H."/>
            <person name="Gao X."/>
            <person name="Li Z."/>
            <person name="Song N."/>
            <person name="Ke X."/>
            <person name="Dai Q."/>
            <person name="Wu Y."/>
            <person name="Sun Y."/>
            <person name="Xu J.-R."/>
            <person name="Kang Z.K."/>
            <person name="Wang L."/>
            <person name="Huang L."/>
        </authorList>
    </citation>
    <scope>NUCLEOTIDE SEQUENCE [LARGE SCALE GENOMIC DNA]</scope>
    <source>
        <strain evidence="11">03-8</strain>
    </source>
</reference>
<evidence type="ECO:0000256" key="6">
    <source>
        <dbReference type="ARBA" id="ARBA00023004"/>
    </source>
</evidence>
<proteinExistence type="inferred from homology"/>
<dbReference type="InterPro" id="IPR002401">
    <property type="entry name" value="Cyt_P450_E_grp-I"/>
</dbReference>
<dbReference type="InterPro" id="IPR017972">
    <property type="entry name" value="Cyt_P450_CS"/>
</dbReference>
<dbReference type="AlphaFoldDB" id="A0A194W9Y7"/>
<feature type="transmembrane region" description="Helical" evidence="10">
    <location>
        <begin position="26"/>
        <end position="44"/>
    </location>
</feature>
<dbReference type="EMBL" id="CM003106">
    <property type="protein sequence ID" value="KUI72915.1"/>
    <property type="molecule type" value="Genomic_DNA"/>
</dbReference>
<comment type="cofactor">
    <cofactor evidence="1 8">
        <name>heme</name>
        <dbReference type="ChEBI" id="CHEBI:30413"/>
    </cofactor>
</comment>
<evidence type="ECO:0000256" key="8">
    <source>
        <dbReference type="PIRSR" id="PIRSR602401-1"/>
    </source>
</evidence>
<dbReference type="PANTHER" id="PTHR24305">
    <property type="entry name" value="CYTOCHROME P450"/>
    <property type="match status" value="1"/>
</dbReference>
<keyword evidence="3 8" id="KW-0349">Heme</keyword>
<evidence type="ECO:0000256" key="10">
    <source>
        <dbReference type="SAM" id="Phobius"/>
    </source>
</evidence>
<evidence type="ECO:0000313" key="12">
    <source>
        <dbReference type="Proteomes" id="UP000078559"/>
    </source>
</evidence>
<dbReference type="InterPro" id="IPR036396">
    <property type="entry name" value="Cyt_P450_sf"/>
</dbReference>
<evidence type="ECO:0000256" key="1">
    <source>
        <dbReference type="ARBA" id="ARBA00001971"/>
    </source>
</evidence>
<dbReference type="PRINTS" id="PR00385">
    <property type="entry name" value="P450"/>
</dbReference>
<dbReference type="PROSITE" id="PS00086">
    <property type="entry name" value="CYTOCHROME_P450"/>
    <property type="match status" value="1"/>
</dbReference>
<evidence type="ECO:0000256" key="5">
    <source>
        <dbReference type="ARBA" id="ARBA00023002"/>
    </source>
</evidence>
<dbReference type="CDD" id="cd11062">
    <property type="entry name" value="CYP58-like"/>
    <property type="match status" value="1"/>
</dbReference>
<dbReference type="GO" id="GO:0020037">
    <property type="term" value="F:heme binding"/>
    <property type="evidence" value="ECO:0007669"/>
    <property type="project" value="InterPro"/>
</dbReference>
<dbReference type="PRINTS" id="PR00463">
    <property type="entry name" value="EP450I"/>
</dbReference>
<dbReference type="Gene3D" id="1.10.630.10">
    <property type="entry name" value="Cytochrome P450"/>
    <property type="match status" value="1"/>
</dbReference>
<dbReference type="InterPro" id="IPR001128">
    <property type="entry name" value="Cyt_P450"/>
</dbReference>
<dbReference type="InterPro" id="IPR050121">
    <property type="entry name" value="Cytochrome_P450_monoxygenase"/>
</dbReference>
<keyword evidence="6 8" id="KW-0408">Iron</keyword>
<feature type="binding site" description="axial binding residue" evidence="8">
    <location>
        <position position="472"/>
    </location>
    <ligand>
        <name>heme</name>
        <dbReference type="ChEBI" id="CHEBI:30413"/>
    </ligand>
    <ligandPart>
        <name>Fe</name>
        <dbReference type="ChEBI" id="CHEBI:18248"/>
    </ligandPart>
</feature>
<dbReference type="OrthoDB" id="3945418at2759"/>
<name>A0A194W9Y7_CYTMA</name>
<sequence>MNSIYQGLDVSSAVSLAKSHLTVRNILLAAVPVYLTYWALVFVYRVTLHPLAKFPGPKLAAASFWYEFYYDLWPNNAQYLWKIKELHEIYGPIVRINPIHIHINDPDYLEDIYASGRRRRERDPWSLHNSDNGFLSGSLLQTMNHDTHRMRRGALNPFFSKRAIQDLESVLVDKINTLVRRLSQARRAGEVVNLTYAIAALTLDIASAYALGADVGNLGRADWGADWLDAFKTVGKVRPLGRQFPWLVNTAMAYFNPDVVAFFSPQMANLARKLIYPLEMMQASAEEHARQAGGYGEKPSVNTRTIFMDILDSNLPESEKTPERLNAESSSVLGGVETTTRTLAVTMFYILDDPAVLAKLRAELGTVIPYPDAPVKLAQLEALPYFSGVISEGLRLAHGVTSRMPRIAPDEDLRYKEWVIPKGTPVMQSWFLHHTNPSIFPEPLRFVPERWVQDPTLKPRYLLAFGRGSRSCLGLNLAYAQLYLGIAKILTRFDLELFETFKERDIDVAMDCFIGATREDSPGVRIKITKDLKE</sequence>
<keyword evidence="10" id="KW-1133">Transmembrane helix</keyword>
<dbReference type="Pfam" id="PF00067">
    <property type="entry name" value="p450"/>
    <property type="match status" value="1"/>
</dbReference>
<evidence type="ECO:0000256" key="3">
    <source>
        <dbReference type="ARBA" id="ARBA00022617"/>
    </source>
</evidence>
<keyword evidence="5 9" id="KW-0560">Oxidoreductase</keyword>
<gene>
    <name evidence="11" type="ORF">VM1G_08239</name>
</gene>
<evidence type="ECO:0000256" key="9">
    <source>
        <dbReference type="RuleBase" id="RU000461"/>
    </source>
</evidence>
<dbReference type="PANTHER" id="PTHR24305:SF157">
    <property type="entry name" value="N-ACETYLTRYPTOPHAN 6-HYDROXYLASE IVOC-RELATED"/>
    <property type="match status" value="1"/>
</dbReference>
<dbReference type="SMR" id="A0A194W9Y7"/>
<keyword evidence="10" id="KW-0812">Transmembrane</keyword>
<organism evidence="11 12">
    <name type="scientific">Cytospora mali</name>
    <name type="common">Apple Valsa canker fungus</name>
    <name type="synonym">Valsa mali</name>
    <dbReference type="NCBI Taxonomy" id="578113"/>
    <lineage>
        <taxon>Eukaryota</taxon>
        <taxon>Fungi</taxon>
        <taxon>Dikarya</taxon>
        <taxon>Ascomycota</taxon>
        <taxon>Pezizomycotina</taxon>
        <taxon>Sordariomycetes</taxon>
        <taxon>Sordariomycetidae</taxon>
        <taxon>Diaporthales</taxon>
        <taxon>Cytosporaceae</taxon>
        <taxon>Cytospora</taxon>
    </lineage>
</organism>
<dbReference type="SUPFAM" id="SSF48264">
    <property type="entry name" value="Cytochrome P450"/>
    <property type="match status" value="1"/>
</dbReference>
<keyword evidence="10" id="KW-0472">Membrane</keyword>
<evidence type="ECO:0000313" key="11">
    <source>
        <dbReference type="EMBL" id="KUI72915.1"/>
    </source>
</evidence>